<dbReference type="NCBIfam" id="NF012200">
    <property type="entry name" value="choice_anch_D"/>
    <property type="match status" value="2"/>
</dbReference>
<dbReference type="Pfam" id="PF18962">
    <property type="entry name" value="Por_Secre_tail"/>
    <property type="match status" value="1"/>
</dbReference>
<keyword evidence="11" id="KW-0812">Transmembrane</keyword>
<dbReference type="GO" id="GO:0005509">
    <property type="term" value="F:calcium ion binding"/>
    <property type="evidence" value="ECO:0007669"/>
    <property type="project" value="InterPro"/>
</dbReference>
<evidence type="ECO:0000259" key="13">
    <source>
        <dbReference type="PROSITE" id="PS50853"/>
    </source>
</evidence>
<name>A0A9X2IA25_9FLAO</name>
<comment type="subcellular location">
    <subcellularLocation>
        <location evidence="1">Cell projection</location>
        <location evidence="1">Cilium</location>
    </subcellularLocation>
    <subcellularLocation>
        <location evidence="2">Cytoplasm</location>
    </subcellularLocation>
</comment>
<dbReference type="GO" id="GO:0004252">
    <property type="term" value="F:serine-type endopeptidase activity"/>
    <property type="evidence" value="ECO:0007669"/>
    <property type="project" value="UniProtKB-UniRule"/>
</dbReference>
<dbReference type="Pfam" id="PF15780">
    <property type="entry name" value="ASH"/>
    <property type="match status" value="1"/>
</dbReference>
<keyword evidence="5" id="KW-0732">Signal</keyword>
<dbReference type="InterPro" id="IPR003961">
    <property type="entry name" value="FN3_dom"/>
</dbReference>
<keyword evidence="11" id="KW-0472">Membrane</keyword>
<dbReference type="RefSeq" id="WP_241549962.1">
    <property type="nucleotide sequence ID" value="NZ_JANCNS010000001.1"/>
</dbReference>
<dbReference type="NCBIfam" id="TIGR04183">
    <property type="entry name" value="Por_Secre_tail"/>
    <property type="match status" value="1"/>
</dbReference>
<dbReference type="Pfam" id="PF17963">
    <property type="entry name" value="Big_9"/>
    <property type="match status" value="1"/>
</dbReference>
<dbReference type="Pfam" id="PF22544">
    <property type="entry name" value="HYDIN_VesB_CFA65-like_Ig"/>
    <property type="match status" value="1"/>
</dbReference>
<feature type="active site" description="Charge relay system" evidence="10">
    <location>
        <position position="493"/>
    </location>
</feature>
<keyword evidence="3" id="KW-0963">Cytoplasm</keyword>
<dbReference type="PRINTS" id="PR00723">
    <property type="entry name" value="SUBTILISIN"/>
</dbReference>
<sequence>MKERDDESVDNWLNRNASQRKALRSMLNILKSKELVELESQENQNQQLPNKNKIMNKITYLFKKLGILSIMFLVVGSLNVLAQNQDFVPGKVRIKIEPNQLETVVKGMKQSSTAGQLKTGLQSFDKVSEKYAASKMVRVFPDAGKNEFKHVKHGLHLWYEVEVNSQADMAAVAREYGTVQYVTTAEPVRVKILDYKGVTEAKSPTVASAPLTTNDPYLNDQWHLFNDGTLPGSEAGADINVKPAWDITTGTSNVVVAIVDGGVDAQHEDLKDNMWINEAELYGEPGVDDDFNGYVDDVYGYNFADGKGEIIPQDHGTHVAGTVAATSNNGKGVAGVAGGSGNGDGVRIISAQVFSENGGGNFAAAIVYGADNGAVISQNSWGYQSSGYYEQAVLDAIDYFVEEAGKYPGSPMKGGVVLFAAGNNGVEELHYPAVYEKTIAVAATGTNYSKAPYSSYGDWVDLSTTGGDVSQGNKNQILSTLPGNRYGYMQGTSMATPHASGVAALIVSQYGSSSFTNEQLKNRLLTGVRDIESHNPDYTGKLGVGYLDALLAVMPNDEQAPDAINDFTLEGISQDFANFSFTVPADNGDGTPYQYRVYWSTNADMSAKSEMILKNDFREVGDLIETTVEGLEFNTNYYFAVVAEDRWGNVSEMSAVLNGMTNEGPDIASETANFEFSLDVQMETSAMDSMKIQNLQNGILKWTAETREVSNQASFNSIQLPAAGTPSAGTNKIEMLQIEAIEAFASNGAVQNAWEASEKKYFSPTPIYIIGEEDTTKTNSTATRFDVTNPEGFNLTDVTSYFRLDQEDGPAVMEIYKGNQINEDNLIYRDDRFVGRSEDDTRYYPLKLNEQLFFEQGESFWIVFHIPAGNLYPAGVAPETSPEYSDRCLMSFDLGETWQSLESALGGDNFVWVVTAASKTEPLGEYTTLTPAEGEINGMGEMNMDVDVNGSNLVNGDYYSNIVIQSNDEDTPFYRVPMKLTVSGQKPALNTNNILEFGTVFNGLSSTKEMTIVNSGLGRFRTQSVTSSNPAFKVNSSTWSLNIPAKDETTMSITYTPSRIGNENAVIKMTSAAGDVYEFNVFGVGTAPAEMTVAPSVIDLDNLMVGDSAQANVTITNNGEYPLQFGFPAFADDLSHIDNLPEYVQKFNYVAETTPYNGYEFNDISTSGTDVTDFFIRNSGEDFYNVELGFDFPYYGDSYDNLYITNQGAITMATNSNFASSPGYGRTHLPDGYIAALMKEWAFSKGGSVHYKREPGKFTLQYTDVRNDRDRDNVAITFQIELYSNGDIKFIYDKFEGLFAYQLNGFYAAIENAERNDGVLLHSQNDQVSLPHRPQQIVHIHSPGIGLIKDVVEAKGLIQPGESKDVVITVDGEKLIEGDHTEYISVLSNDPFNSSQAVEINLNVVGGGVSNLVLSETEVELGDVFQQASVEGVIELKNEGSRVMNITNIAFSNGQLSFEGENSVVIEPNQTYYLEYSLDTQTLGPIDDMLVITDGEGDKHEVSFTGEIIAAPAIEVMETSYAESMAPDEEVERSFKVSNTGQSTLEYAIAASEHVTVNEAEAAQNSVEDFTYVYRTTYDDGSKPTYQWIKLGLEDKVPFYLSNGDFWEQLELPFEFEFYQKKYSKIWMGTQGVLSLQEEVNEAYSTFFPNRIPREDDLNAMIAPYFATGGPSVTSDEAEWGRFMKAFDDKVVFEWRNYTPGGFSPTYSFQAILYKNGKIKFQYKNGSAAGGVIGIENEDGTEGEEIVFAQPFVADGVAVDIFPAKKETLEAGESRSYDLTISSMGSNAGVYTESLKLINNTPLTPEVEVPVEITVSGEPMFSFNPDTLDLGEKMLLPGASFVEEISFSNTGEKDMTVTNLRVEDPSTVKVEHLVSGFFGPSWTAVRPTDVFTVEPGFESKTFRVTVSPQAPNSAYTNAVIVDTDYGTTEEMPIMADFKAPPVFTVNQDPIYHLAYTNDIYSHILDFGNIDGESPLVYTIGMSYDRPDAQPAQAAQNSGSEATLLSKAHTSNSGNQVAVQYNTEFANLLSYDDATAPATLLGFDGTSEFIISTEFIAPETGFNLSHIQTWYAPGSWLNSDITIEIRVGDKVETGEAVHNEVVNHTVDAEDFDGEMLTFELNKVVEMQPYEKFYVVISYPLGADFPQGVANTDEYVRNRFKFFNAGNWYDLGDGGFPESGWMVRAGEIEAAQKNWINIAGMTEGEIAAGATDQVEVQLIPERAEYAQNKANLIIGTNDPEMETVKIPVTLEINQAPDLVLDDRYYVNENETLNITLGTSDLEGDMVTGARLVEDNPKTQLSFEEGMVGFTFSPDFEDAGIHTFEIMLEDENGIEGISTITVEVIDVNRNPEATAIGTQTINLYTGEYRLDLSEIFTDPDGDEVNSFRPEANNDVVDIFLNDEIMLASPSRLGTSTITLKGTDGRGGEVTTAFDIVVVNKVLEDSVLEESWKVHPNPVNETMFIKMYKPVMEKMSIKFYNTLGALVKSTQSEGSDSMIEVPVANLSPGIYFVEIATENARSVKKIVKN</sequence>
<evidence type="ECO:0000256" key="5">
    <source>
        <dbReference type="ARBA" id="ARBA00022729"/>
    </source>
</evidence>
<keyword evidence="7 10" id="KW-0720">Serine protease</keyword>
<keyword evidence="15" id="KW-1185">Reference proteome</keyword>
<keyword evidence="4 10" id="KW-0645">Protease</keyword>
<evidence type="ECO:0000259" key="12">
    <source>
        <dbReference type="PROSITE" id="PS50268"/>
    </source>
</evidence>
<dbReference type="InterPro" id="IPR036116">
    <property type="entry name" value="FN3_sf"/>
</dbReference>
<dbReference type="InterPro" id="IPR032304">
    <property type="entry name" value="Peptidase_S8_N"/>
</dbReference>
<proteinExistence type="inferred from homology"/>
<evidence type="ECO:0000256" key="9">
    <source>
        <dbReference type="ARBA" id="ARBA00023273"/>
    </source>
</evidence>
<dbReference type="Gene3D" id="3.40.50.200">
    <property type="entry name" value="Peptidase S8/S53 domain"/>
    <property type="match status" value="1"/>
</dbReference>
<dbReference type="GO" id="GO:0016485">
    <property type="term" value="P:protein processing"/>
    <property type="evidence" value="ECO:0007669"/>
    <property type="project" value="TreeGrafter"/>
</dbReference>
<feature type="domain" description="Fibronectin type-III" evidence="13">
    <location>
        <begin position="563"/>
        <end position="664"/>
    </location>
</feature>
<dbReference type="InterPro" id="IPR026444">
    <property type="entry name" value="Secre_tail"/>
</dbReference>
<evidence type="ECO:0000256" key="4">
    <source>
        <dbReference type="ARBA" id="ARBA00022670"/>
    </source>
</evidence>
<dbReference type="InterPro" id="IPR015500">
    <property type="entry name" value="Peptidase_S8_subtilisin-rel"/>
</dbReference>
<dbReference type="Pfam" id="PF00082">
    <property type="entry name" value="Peptidase_S8"/>
    <property type="match status" value="1"/>
</dbReference>
<dbReference type="InterPro" id="IPR031549">
    <property type="entry name" value="ASH"/>
</dbReference>
<dbReference type="InterPro" id="IPR013783">
    <property type="entry name" value="Ig-like_fold"/>
</dbReference>
<dbReference type="InterPro" id="IPR000209">
    <property type="entry name" value="Peptidase_S8/S53_dom"/>
</dbReference>
<dbReference type="SUPFAM" id="SSF52743">
    <property type="entry name" value="Subtilisin-like"/>
    <property type="match status" value="1"/>
</dbReference>
<comment type="caution">
    <text evidence="14">The sequence shown here is derived from an EMBL/GenBank/DDBJ whole genome shotgun (WGS) entry which is preliminary data.</text>
</comment>
<feature type="active site" description="Charge relay system" evidence="10">
    <location>
        <position position="315"/>
    </location>
</feature>
<dbReference type="SUPFAM" id="SSF49265">
    <property type="entry name" value="Fibronectin type III"/>
    <property type="match status" value="1"/>
</dbReference>
<evidence type="ECO:0000256" key="3">
    <source>
        <dbReference type="ARBA" id="ARBA00022490"/>
    </source>
</evidence>
<feature type="transmembrane region" description="Helical" evidence="11">
    <location>
        <begin position="61"/>
        <end position="82"/>
    </location>
</feature>
<evidence type="ECO:0000313" key="15">
    <source>
        <dbReference type="Proteomes" id="UP001155280"/>
    </source>
</evidence>
<evidence type="ECO:0000256" key="11">
    <source>
        <dbReference type="SAM" id="Phobius"/>
    </source>
</evidence>
<organism evidence="14 15">
    <name type="scientific">Christiangramia oceanisediminis</name>
    <dbReference type="NCBI Taxonomy" id="2920386"/>
    <lineage>
        <taxon>Bacteria</taxon>
        <taxon>Pseudomonadati</taxon>
        <taxon>Bacteroidota</taxon>
        <taxon>Flavobacteriia</taxon>
        <taxon>Flavobacteriales</taxon>
        <taxon>Flavobacteriaceae</taxon>
        <taxon>Christiangramia</taxon>
    </lineage>
</organism>
<dbReference type="GO" id="GO:0005737">
    <property type="term" value="C:cytoplasm"/>
    <property type="evidence" value="ECO:0007669"/>
    <property type="project" value="UniProtKB-SubCell"/>
</dbReference>
<keyword evidence="6 10" id="KW-0378">Hydrolase</keyword>
<dbReference type="Gene3D" id="2.60.40.10">
    <property type="entry name" value="Immunoglobulins"/>
    <property type="match status" value="4"/>
</dbReference>
<dbReference type="InterPro" id="IPR053879">
    <property type="entry name" value="HYDIN_VesB_CFA65-like_Ig"/>
</dbReference>
<evidence type="ECO:0000256" key="6">
    <source>
        <dbReference type="ARBA" id="ARBA00022801"/>
    </source>
</evidence>
<dbReference type="GO" id="GO:0016020">
    <property type="term" value="C:membrane"/>
    <property type="evidence" value="ECO:0007669"/>
    <property type="project" value="InterPro"/>
</dbReference>
<dbReference type="EMBL" id="JANCNS010000001">
    <property type="protein sequence ID" value="MCP9199568.1"/>
    <property type="molecule type" value="Genomic_DNA"/>
</dbReference>
<feature type="active site" description="Charge relay system" evidence="10">
    <location>
        <position position="260"/>
    </location>
</feature>
<evidence type="ECO:0000256" key="7">
    <source>
        <dbReference type="ARBA" id="ARBA00022825"/>
    </source>
</evidence>
<dbReference type="PROSITE" id="PS50268">
    <property type="entry name" value="CADHERIN_2"/>
    <property type="match status" value="1"/>
</dbReference>
<protein>
    <submittedName>
        <fullName evidence="14">S8 family serine peptidase</fullName>
    </submittedName>
</protein>
<keyword evidence="11" id="KW-1133">Transmembrane helix</keyword>
<dbReference type="GO" id="GO:0007156">
    <property type="term" value="P:homophilic cell adhesion via plasma membrane adhesion molecules"/>
    <property type="evidence" value="ECO:0007669"/>
    <property type="project" value="InterPro"/>
</dbReference>
<dbReference type="PANTHER" id="PTHR42884:SF14">
    <property type="entry name" value="NEUROENDOCRINE CONVERTASE 1"/>
    <property type="match status" value="1"/>
</dbReference>
<reference evidence="14" key="1">
    <citation type="submission" date="2022-07" db="EMBL/GenBank/DDBJ databases">
        <title>Gramela sediminis sp. nov., isolated from deep-sea sediment of the Indian Ocean.</title>
        <authorList>
            <person name="Shi H."/>
        </authorList>
    </citation>
    <scope>NUCLEOTIDE SEQUENCE</scope>
    <source>
        <strain evidence="14">GC03-9</strain>
    </source>
</reference>
<keyword evidence="8" id="KW-0969">Cilium</keyword>
<comment type="similarity">
    <text evidence="10">Belongs to the peptidase S8 family.</text>
</comment>
<dbReference type="PROSITE" id="PS00138">
    <property type="entry name" value="SUBTILASE_SER"/>
    <property type="match status" value="1"/>
</dbReference>
<dbReference type="PROSITE" id="PS00137">
    <property type="entry name" value="SUBTILASE_HIS"/>
    <property type="match status" value="1"/>
</dbReference>
<dbReference type="InterPro" id="IPR002126">
    <property type="entry name" value="Cadherin-like_dom"/>
</dbReference>
<evidence type="ECO:0000256" key="1">
    <source>
        <dbReference type="ARBA" id="ARBA00004138"/>
    </source>
</evidence>
<evidence type="ECO:0000313" key="14">
    <source>
        <dbReference type="EMBL" id="MCP9199568.1"/>
    </source>
</evidence>
<evidence type="ECO:0000256" key="2">
    <source>
        <dbReference type="ARBA" id="ARBA00004496"/>
    </source>
</evidence>
<dbReference type="InterPro" id="IPR023828">
    <property type="entry name" value="Peptidase_S8_Ser-AS"/>
</dbReference>
<dbReference type="Pfam" id="PF16361">
    <property type="entry name" value="Peptidase_S8_N"/>
    <property type="match status" value="1"/>
</dbReference>
<accession>A0A9X2IA25</accession>
<evidence type="ECO:0000256" key="10">
    <source>
        <dbReference type="PROSITE-ProRule" id="PRU01240"/>
    </source>
</evidence>
<dbReference type="PROSITE" id="PS51892">
    <property type="entry name" value="SUBTILASE"/>
    <property type="match status" value="1"/>
</dbReference>
<dbReference type="SMART" id="SM00060">
    <property type="entry name" value="FN3"/>
    <property type="match status" value="1"/>
</dbReference>
<keyword evidence="9" id="KW-0966">Cell projection</keyword>
<dbReference type="Proteomes" id="UP001155280">
    <property type="component" value="Unassembled WGS sequence"/>
</dbReference>
<dbReference type="InterPro" id="IPR036852">
    <property type="entry name" value="Peptidase_S8/S53_dom_sf"/>
</dbReference>
<dbReference type="PANTHER" id="PTHR42884">
    <property type="entry name" value="PROPROTEIN CONVERTASE SUBTILISIN/KEXIN-RELATED"/>
    <property type="match status" value="1"/>
</dbReference>
<evidence type="ECO:0000256" key="8">
    <source>
        <dbReference type="ARBA" id="ARBA00023069"/>
    </source>
</evidence>
<dbReference type="InterPro" id="IPR022398">
    <property type="entry name" value="Peptidase_S8_His-AS"/>
</dbReference>
<feature type="domain" description="Cadherin" evidence="12">
    <location>
        <begin position="2259"/>
        <end position="2350"/>
    </location>
</feature>
<dbReference type="PROSITE" id="PS50853">
    <property type="entry name" value="FN3"/>
    <property type="match status" value="1"/>
</dbReference>
<dbReference type="CDD" id="cd00063">
    <property type="entry name" value="FN3"/>
    <property type="match status" value="1"/>
</dbReference>
<gene>
    <name evidence="14" type="ORF">MKO06_06600</name>
</gene>